<dbReference type="Pfam" id="PF03099">
    <property type="entry name" value="BPL_LplA_LipB"/>
    <property type="match status" value="1"/>
</dbReference>
<dbReference type="InterPro" id="IPR003142">
    <property type="entry name" value="BPL_C"/>
</dbReference>
<reference evidence="6 7" key="1">
    <citation type="submission" date="2016-10" db="EMBL/GenBank/DDBJ databases">
        <authorList>
            <person name="de Groot N.N."/>
        </authorList>
    </citation>
    <scope>NUCLEOTIDE SEQUENCE [LARGE SCALE GENOMIC DNA]</scope>
    <source>
        <strain evidence="6 7">DSM 11443</strain>
    </source>
</reference>
<accession>A0A1I2CCX3</accession>
<sequence length="252" mass="26918">MQGQQASQSGNWPSGYARRVYDSVDSTLSEAMRLAPTLGGPTWILAEEQTAARGRRGRAWSTPRGNFAGTLIMQRREDPGYAALRSFVASLALYRAFVAVSGQPDAFMLKWPNDVLLHGGKVAGILLESVGPHLLIGIGVNLAHAPSVAAIEPQALAPVTLSGALDVAITPTGFLDALAAEYARLEHQFVTFGFLPIRKAWLARAAKLGEVITARTMRSETVGVFEDVDDTGNLILKTAQGRVAVTAADVFF</sequence>
<keyword evidence="1 6" id="KW-0436">Ligase</keyword>
<keyword evidence="2" id="KW-0092">Biotin</keyword>
<organism evidence="6 7">
    <name type="scientific">Sulfitobacter brevis</name>
    <dbReference type="NCBI Taxonomy" id="74348"/>
    <lineage>
        <taxon>Bacteria</taxon>
        <taxon>Pseudomonadati</taxon>
        <taxon>Pseudomonadota</taxon>
        <taxon>Alphaproteobacteria</taxon>
        <taxon>Rhodobacterales</taxon>
        <taxon>Roseobacteraceae</taxon>
        <taxon>Sulfitobacter</taxon>
    </lineage>
</organism>
<dbReference type="GO" id="GO:0005737">
    <property type="term" value="C:cytoplasm"/>
    <property type="evidence" value="ECO:0007669"/>
    <property type="project" value="TreeGrafter"/>
</dbReference>
<dbReference type="NCBIfam" id="TIGR00121">
    <property type="entry name" value="birA_ligase"/>
    <property type="match status" value="1"/>
</dbReference>
<dbReference type="InterPro" id="IPR004143">
    <property type="entry name" value="BPL_LPL_catalytic"/>
</dbReference>
<protein>
    <recommendedName>
        <fullName evidence="3">biotin--[biotin carboxyl-carrier protein] ligase</fullName>
        <ecNumber evidence="3">6.3.4.15</ecNumber>
    </recommendedName>
</protein>
<evidence type="ECO:0000256" key="4">
    <source>
        <dbReference type="ARBA" id="ARBA00047846"/>
    </source>
</evidence>
<keyword evidence="7" id="KW-1185">Reference proteome</keyword>
<evidence type="ECO:0000259" key="5">
    <source>
        <dbReference type="PROSITE" id="PS51733"/>
    </source>
</evidence>
<dbReference type="STRING" id="74348.SAMN04488523_10984"/>
<comment type="catalytic activity">
    <reaction evidence="4">
        <text>biotin + L-lysyl-[protein] + ATP = N(6)-biotinyl-L-lysyl-[protein] + AMP + diphosphate + H(+)</text>
        <dbReference type="Rhea" id="RHEA:11756"/>
        <dbReference type="Rhea" id="RHEA-COMP:9752"/>
        <dbReference type="Rhea" id="RHEA-COMP:10505"/>
        <dbReference type="ChEBI" id="CHEBI:15378"/>
        <dbReference type="ChEBI" id="CHEBI:29969"/>
        <dbReference type="ChEBI" id="CHEBI:30616"/>
        <dbReference type="ChEBI" id="CHEBI:33019"/>
        <dbReference type="ChEBI" id="CHEBI:57586"/>
        <dbReference type="ChEBI" id="CHEBI:83144"/>
        <dbReference type="ChEBI" id="CHEBI:456215"/>
        <dbReference type="EC" id="6.3.4.15"/>
    </reaction>
</comment>
<dbReference type="Gene3D" id="3.30.930.10">
    <property type="entry name" value="Bira Bifunctional Protein, Domain 2"/>
    <property type="match status" value="1"/>
</dbReference>
<dbReference type="PANTHER" id="PTHR12835:SF5">
    <property type="entry name" value="BIOTIN--PROTEIN LIGASE"/>
    <property type="match status" value="1"/>
</dbReference>
<evidence type="ECO:0000313" key="7">
    <source>
        <dbReference type="Proteomes" id="UP000198977"/>
    </source>
</evidence>
<proteinExistence type="predicted"/>
<dbReference type="CDD" id="cd16442">
    <property type="entry name" value="BPL"/>
    <property type="match status" value="1"/>
</dbReference>
<dbReference type="PANTHER" id="PTHR12835">
    <property type="entry name" value="BIOTIN PROTEIN LIGASE"/>
    <property type="match status" value="1"/>
</dbReference>
<dbReference type="EC" id="6.3.4.15" evidence="3"/>
<evidence type="ECO:0000256" key="3">
    <source>
        <dbReference type="ARBA" id="ARBA00024227"/>
    </source>
</evidence>
<feature type="domain" description="BPL/LPL catalytic" evidence="5">
    <location>
        <begin position="1"/>
        <end position="190"/>
    </location>
</feature>
<name>A0A1I2CCX3_9RHOB</name>
<evidence type="ECO:0000256" key="2">
    <source>
        <dbReference type="ARBA" id="ARBA00023267"/>
    </source>
</evidence>
<dbReference type="GO" id="GO:0004077">
    <property type="term" value="F:biotin--[biotin carboxyl-carrier protein] ligase activity"/>
    <property type="evidence" value="ECO:0007669"/>
    <property type="project" value="UniProtKB-EC"/>
</dbReference>
<dbReference type="Gene3D" id="2.30.30.100">
    <property type="match status" value="1"/>
</dbReference>
<evidence type="ECO:0000256" key="1">
    <source>
        <dbReference type="ARBA" id="ARBA00022598"/>
    </source>
</evidence>
<gene>
    <name evidence="6" type="ORF">SAMN04488523_10984</name>
</gene>
<dbReference type="EMBL" id="FOMW01000009">
    <property type="protein sequence ID" value="SFE66199.1"/>
    <property type="molecule type" value="Genomic_DNA"/>
</dbReference>
<dbReference type="Proteomes" id="UP000198977">
    <property type="component" value="Unassembled WGS sequence"/>
</dbReference>
<dbReference type="Pfam" id="PF02237">
    <property type="entry name" value="BPL_C"/>
    <property type="match status" value="1"/>
</dbReference>
<dbReference type="SUPFAM" id="SSF55681">
    <property type="entry name" value="Class II aaRS and biotin synthetases"/>
    <property type="match status" value="1"/>
</dbReference>
<dbReference type="AlphaFoldDB" id="A0A1I2CCX3"/>
<evidence type="ECO:0000313" key="6">
    <source>
        <dbReference type="EMBL" id="SFE66199.1"/>
    </source>
</evidence>
<dbReference type="PROSITE" id="PS51733">
    <property type="entry name" value="BPL_LPL_CATALYTIC"/>
    <property type="match status" value="1"/>
</dbReference>
<dbReference type="InterPro" id="IPR045864">
    <property type="entry name" value="aa-tRNA-synth_II/BPL/LPL"/>
</dbReference>
<dbReference type="InterPro" id="IPR004408">
    <property type="entry name" value="Biotin_CoA_COase_ligase"/>
</dbReference>